<dbReference type="AlphaFoldDB" id="A0A367JQV0"/>
<comment type="caution">
    <text evidence="1">The sequence shown here is derived from an EMBL/GenBank/DDBJ whole genome shotgun (WGS) entry which is preliminary data.</text>
</comment>
<evidence type="ECO:0000313" key="1">
    <source>
        <dbReference type="EMBL" id="RCH92330.1"/>
    </source>
</evidence>
<dbReference type="EMBL" id="PJQL01000844">
    <property type="protein sequence ID" value="RCH92330.1"/>
    <property type="molecule type" value="Genomic_DNA"/>
</dbReference>
<sequence length="91" mass="10846">MPTVHIQTPSMPSAKHNLFWSIKRLFMHKGSHLDMKKIMHKNDAAERRHHLESIRRRAQQIKLEYLILSHKTAELEQRSNQTEIIHPAMFI</sequence>
<dbReference type="OrthoDB" id="2229438at2759"/>
<name>A0A367JQV0_RHIAZ</name>
<accession>A0A367JQV0</accession>
<keyword evidence="2" id="KW-1185">Reference proteome</keyword>
<reference evidence="1 2" key="1">
    <citation type="journal article" date="2018" name="G3 (Bethesda)">
        <title>Phylogenetic and Phylogenomic Definition of Rhizopus Species.</title>
        <authorList>
            <person name="Gryganskyi A.P."/>
            <person name="Golan J."/>
            <person name="Dolatabadi S."/>
            <person name="Mondo S."/>
            <person name="Robb S."/>
            <person name="Idnurm A."/>
            <person name="Muszewska A."/>
            <person name="Steczkiewicz K."/>
            <person name="Masonjones S."/>
            <person name="Liao H.L."/>
            <person name="Gajdeczka M.T."/>
            <person name="Anike F."/>
            <person name="Vuek A."/>
            <person name="Anishchenko I.M."/>
            <person name="Voigt K."/>
            <person name="de Hoog G.S."/>
            <person name="Smith M.E."/>
            <person name="Heitman J."/>
            <person name="Vilgalys R."/>
            <person name="Stajich J.E."/>
        </authorList>
    </citation>
    <scope>NUCLEOTIDE SEQUENCE [LARGE SCALE GENOMIC DNA]</scope>
    <source>
        <strain evidence="1 2">CBS 357.93</strain>
    </source>
</reference>
<gene>
    <name evidence="1" type="ORF">CU097_013100</name>
</gene>
<protein>
    <submittedName>
        <fullName evidence="1">Uncharacterized protein</fullName>
    </submittedName>
</protein>
<dbReference type="Proteomes" id="UP000252139">
    <property type="component" value="Unassembled WGS sequence"/>
</dbReference>
<evidence type="ECO:0000313" key="2">
    <source>
        <dbReference type="Proteomes" id="UP000252139"/>
    </source>
</evidence>
<proteinExistence type="predicted"/>
<organism evidence="1 2">
    <name type="scientific">Rhizopus azygosporus</name>
    <name type="common">Rhizopus microsporus var. azygosporus</name>
    <dbReference type="NCBI Taxonomy" id="86630"/>
    <lineage>
        <taxon>Eukaryota</taxon>
        <taxon>Fungi</taxon>
        <taxon>Fungi incertae sedis</taxon>
        <taxon>Mucoromycota</taxon>
        <taxon>Mucoromycotina</taxon>
        <taxon>Mucoromycetes</taxon>
        <taxon>Mucorales</taxon>
        <taxon>Mucorineae</taxon>
        <taxon>Rhizopodaceae</taxon>
        <taxon>Rhizopus</taxon>
    </lineage>
</organism>